<dbReference type="EMBL" id="CAEZTD010000058">
    <property type="protein sequence ID" value="CAB4562894.1"/>
    <property type="molecule type" value="Genomic_DNA"/>
</dbReference>
<proteinExistence type="predicted"/>
<gene>
    <name evidence="1" type="ORF">UFOPK1591_00853</name>
</gene>
<sequence>MLSHVGASSADVQVARSAVISHFQPRLPAQSSADAQIVALGASADVMGFGLGRVDPGLLQDMWDEWPELGFLADVKVLLKRELTRAPRTRPGVLAMSGMPYLLRAAR</sequence>
<accession>A0A6J6DI44</accession>
<name>A0A6J6DI44_9ZZZZ</name>
<protein>
    <submittedName>
        <fullName evidence="1">Unannotated protein</fullName>
    </submittedName>
</protein>
<dbReference type="AlphaFoldDB" id="A0A6J6DI44"/>
<organism evidence="1">
    <name type="scientific">freshwater metagenome</name>
    <dbReference type="NCBI Taxonomy" id="449393"/>
    <lineage>
        <taxon>unclassified sequences</taxon>
        <taxon>metagenomes</taxon>
        <taxon>ecological metagenomes</taxon>
    </lineage>
</organism>
<evidence type="ECO:0000313" key="1">
    <source>
        <dbReference type="EMBL" id="CAB4562894.1"/>
    </source>
</evidence>
<reference evidence="1" key="1">
    <citation type="submission" date="2020-05" db="EMBL/GenBank/DDBJ databases">
        <authorList>
            <person name="Chiriac C."/>
            <person name="Salcher M."/>
            <person name="Ghai R."/>
            <person name="Kavagutti S V."/>
        </authorList>
    </citation>
    <scope>NUCLEOTIDE SEQUENCE</scope>
</reference>